<keyword evidence="4" id="KW-0067">ATP-binding</keyword>
<feature type="transmembrane region" description="Helical" evidence="7">
    <location>
        <begin position="305"/>
        <end position="329"/>
    </location>
</feature>
<feature type="transmembrane region" description="Helical" evidence="7">
    <location>
        <begin position="336"/>
        <end position="356"/>
    </location>
</feature>
<keyword evidence="5 7" id="KW-1133">Transmembrane helix</keyword>
<organism evidence="9 10">
    <name type="scientific">Spodoptera littoralis</name>
    <name type="common">Egyptian cotton leafworm</name>
    <dbReference type="NCBI Taxonomy" id="7109"/>
    <lineage>
        <taxon>Eukaryota</taxon>
        <taxon>Metazoa</taxon>
        <taxon>Ecdysozoa</taxon>
        <taxon>Arthropoda</taxon>
        <taxon>Hexapoda</taxon>
        <taxon>Insecta</taxon>
        <taxon>Pterygota</taxon>
        <taxon>Neoptera</taxon>
        <taxon>Endopterygota</taxon>
        <taxon>Lepidoptera</taxon>
        <taxon>Glossata</taxon>
        <taxon>Ditrysia</taxon>
        <taxon>Noctuoidea</taxon>
        <taxon>Noctuidae</taxon>
        <taxon>Amphipyrinae</taxon>
        <taxon>Spodoptera</taxon>
    </lineage>
</organism>
<dbReference type="PROSITE" id="PS50893">
    <property type="entry name" value="ABC_TRANSPORTER_2"/>
    <property type="match status" value="2"/>
</dbReference>
<dbReference type="InterPro" id="IPR017871">
    <property type="entry name" value="ABC_transporter-like_CS"/>
</dbReference>
<dbReference type="InterPro" id="IPR003439">
    <property type="entry name" value="ABC_transporter-like_ATP-bd"/>
</dbReference>
<dbReference type="GO" id="GO:0016887">
    <property type="term" value="F:ATP hydrolysis activity"/>
    <property type="evidence" value="ECO:0007669"/>
    <property type="project" value="InterPro"/>
</dbReference>
<feature type="transmembrane region" description="Helical" evidence="7">
    <location>
        <begin position="1144"/>
        <end position="1163"/>
    </location>
</feature>
<keyword evidence="10" id="KW-1185">Reference proteome</keyword>
<dbReference type="GO" id="GO:0005319">
    <property type="term" value="F:lipid transporter activity"/>
    <property type="evidence" value="ECO:0007669"/>
    <property type="project" value="TreeGrafter"/>
</dbReference>
<reference evidence="9" key="1">
    <citation type="submission" date="2022-02" db="EMBL/GenBank/DDBJ databases">
        <authorList>
            <person name="King R."/>
        </authorList>
    </citation>
    <scope>NUCLEOTIDE SEQUENCE</scope>
</reference>
<dbReference type="Pfam" id="PF00005">
    <property type="entry name" value="ABC_tran"/>
    <property type="match status" value="2"/>
</dbReference>
<dbReference type="InterPro" id="IPR027417">
    <property type="entry name" value="P-loop_NTPase"/>
</dbReference>
<feature type="transmembrane region" description="Helical" evidence="7">
    <location>
        <begin position="21"/>
        <end position="41"/>
    </location>
</feature>
<feature type="transmembrane region" description="Helical" evidence="7">
    <location>
        <begin position="1026"/>
        <end position="1045"/>
    </location>
</feature>
<dbReference type="SUPFAM" id="SSF52540">
    <property type="entry name" value="P-loop containing nucleoside triphosphate hydrolases"/>
    <property type="match status" value="2"/>
</dbReference>
<feature type="transmembrane region" description="Helical" evidence="7">
    <location>
        <begin position="222"/>
        <end position="249"/>
    </location>
</feature>
<gene>
    <name evidence="9" type="ORF">SPLIT_LOCUS5818</name>
</gene>
<name>A0A9P0N2W3_SPOLI</name>
<accession>A0A9P0N2W3</accession>
<dbReference type="PANTHER" id="PTHR19229">
    <property type="entry name" value="ATP-BINDING CASSETTE TRANSPORTER SUBFAMILY A ABCA"/>
    <property type="match status" value="1"/>
</dbReference>
<dbReference type="PROSITE" id="PS00211">
    <property type="entry name" value="ABC_TRANSPORTER_1"/>
    <property type="match status" value="1"/>
</dbReference>
<dbReference type="PANTHER" id="PTHR19229:SF250">
    <property type="entry name" value="ABC TRANSPORTER DOMAIN-CONTAINING PROTEIN-RELATED"/>
    <property type="match status" value="1"/>
</dbReference>
<evidence type="ECO:0000313" key="9">
    <source>
        <dbReference type="EMBL" id="CAH1640462.1"/>
    </source>
</evidence>
<dbReference type="Pfam" id="PF23321">
    <property type="entry name" value="R1_ABCA1"/>
    <property type="match status" value="1"/>
</dbReference>
<dbReference type="EMBL" id="LR824551">
    <property type="protein sequence ID" value="CAH1640462.1"/>
    <property type="molecule type" value="Genomic_DNA"/>
</dbReference>
<feature type="transmembrane region" description="Helical" evidence="7">
    <location>
        <begin position="1078"/>
        <end position="1100"/>
    </location>
</feature>
<evidence type="ECO:0000256" key="4">
    <source>
        <dbReference type="ARBA" id="ARBA00022840"/>
    </source>
</evidence>
<dbReference type="InterPro" id="IPR026082">
    <property type="entry name" value="ABCA"/>
</dbReference>
<dbReference type="Pfam" id="PF12698">
    <property type="entry name" value="ABC2_membrane_3"/>
    <property type="match status" value="1"/>
</dbReference>
<proteinExistence type="predicted"/>
<dbReference type="FunFam" id="3.40.50.300:FF:002275">
    <property type="entry name" value="ATP-binding cassette, subfamily A (ABC1), member 16"/>
    <property type="match status" value="1"/>
</dbReference>
<dbReference type="GO" id="GO:0140359">
    <property type="term" value="F:ABC-type transporter activity"/>
    <property type="evidence" value="ECO:0007669"/>
    <property type="project" value="InterPro"/>
</dbReference>
<dbReference type="InterPro" id="IPR003593">
    <property type="entry name" value="AAA+_ATPase"/>
</dbReference>
<evidence type="ECO:0000256" key="5">
    <source>
        <dbReference type="ARBA" id="ARBA00022989"/>
    </source>
</evidence>
<feature type="transmembrane region" description="Helical" evidence="7">
    <location>
        <begin position="407"/>
        <end position="430"/>
    </location>
</feature>
<dbReference type="InterPro" id="IPR056264">
    <property type="entry name" value="R2_ABCA1-4-like"/>
</dbReference>
<feature type="transmembrane region" description="Helical" evidence="7">
    <location>
        <begin position="1112"/>
        <end position="1132"/>
    </location>
</feature>
<evidence type="ECO:0000256" key="3">
    <source>
        <dbReference type="ARBA" id="ARBA00022741"/>
    </source>
</evidence>
<protein>
    <recommendedName>
        <fullName evidence="8">ABC transporter domain-containing protein</fullName>
    </recommendedName>
</protein>
<dbReference type="CDD" id="cd03263">
    <property type="entry name" value="ABC_subfamily_A"/>
    <property type="match status" value="1"/>
</dbReference>
<evidence type="ECO:0000313" key="10">
    <source>
        <dbReference type="Proteomes" id="UP001153321"/>
    </source>
</evidence>
<feature type="transmembrane region" description="Helical" evidence="7">
    <location>
        <begin position="376"/>
        <end position="395"/>
    </location>
</feature>
<evidence type="ECO:0000256" key="1">
    <source>
        <dbReference type="ARBA" id="ARBA00004141"/>
    </source>
</evidence>
<feature type="domain" description="ABC transporter" evidence="8">
    <location>
        <begin position="488"/>
        <end position="717"/>
    </location>
</feature>
<dbReference type="SMART" id="SM00382">
    <property type="entry name" value="AAA"/>
    <property type="match status" value="2"/>
</dbReference>
<dbReference type="Proteomes" id="UP001153321">
    <property type="component" value="Chromosome 20"/>
</dbReference>
<feature type="domain" description="ABC transporter" evidence="8">
    <location>
        <begin position="1321"/>
        <end position="1556"/>
    </location>
</feature>
<evidence type="ECO:0000259" key="8">
    <source>
        <dbReference type="PROSITE" id="PS50893"/>
    </source>
</evidence>
<keyword evidence="3" id="KW-0547">Nucleotide-binding</keyword>
<evidence type="ECO:0000256" key="6">
    <source>
        <dbReference type="ARBA" id="ARBA00023136"/>
    </source>
</evidence>
<sequence>MNTRVLSVLMWKHAMVRKRRFIQTAVEFASPLMFFLLLFAFKNQLIRKPSAEQRDPVANTEVVPMTDFPAPRWILFYPDTPLTETLMDEVGLKLKMKKLNKFPDYTVRGYFPATNKSLINEFASKMRFKEAIVIFQKMSGETWPDRLNYTIRIKDDFGINSYESLDVNPGPHRMFGIKYETFMRIQWAIDTSYLKLLTSTEVTQELTTQEFPYYQSQNNESIGIVCLLMKTVCWISMMLPFIFLMGRLLQERATGIQELIKMVGVSQNILGLSHFLNVLLSGLVFSIGGAILLKTTSNPLINNSNGFLIFLMLLLYFNTIMAMAFVCSYVSKGTQYVATLSVLAYIVLWIPARVQLEYDLPYIVTLATGLLPHVPMHWFWAEVSVLEMYGSGVYFSNMLTAKSNSNVSVFLCFVFMLLQAGLMYGLTWYLSLVAPGQYGQALPWNFLFKTQYWSKNEVIPDVESEEEDPMAQDPRYFESPPANTEIGIKIVNVSKVYPKQRVLRNVSLEVYKGEITVLLGHNGAGKTTLMSIITGMTSATEGNVYVNGKDTLRQRHEVRQNLGLCPQHNLFFPDLSLREHIMFFTMLKRGTYSEARESSRALATQLGLQAKLGAMCQHLSGGMQRRAQLACALAGGADVLILDEPTSGLDVETRRELWDLLLSLRGSRTVLLTTHFMEEADALGDRVAALHAGALRCHATTMHLKRAVGTGYRLSFTTIGSPKEQAITKVVTSQVADSTLKEMTINSLSYNLPAANVKKFPQLFSALEEKRSELGIDSIGVGVSTLEEVFLKLCSDVDNTMSEDEVDGHGGPDMSEERLTGVLLYMRQLKVLLIRQVKYAIHKKWSFLSLQLIFPVLTIVAMTHFTNNSELQENSEGLLRLNLDLYSDRPGHRVLLNLRGAGVDTKSFTKHFPQLQFEETTDVADAVLKTGERDILEYNKYMVGIELNDTNAKTRPYKVLPPLSLARQILYTTTVRHAAPVALNVLSNVLAARLLPWADGRTICTVNQPVPSDLNLDDDVGMPKNMVTLITWGMCITFIILATNINSISLPCKERSSGARHIHVMCGCPAELHWGATLAAHCATALATLVLPACLAALLLDQDQTINQHDFLATLAFILMLCSMAFFAFMYIVSFNFGERSSSLILVICIILFGLLTPFMEAAQKLFLNSPRGLIHMALATCGYVMPPHTGVTAVLQALNVGHLNAMCHYIRAKKFCPGAYANENGFDVEKCCAGENPRCYFCIDDFSPGYNMIVLFLQFTVLMAMVFLTERGFFNGLVNKLANLRYRPTTDAHADEMVRAEKAYVSRAITLPSKQIPDAMLVNDIHKNYVSILKKSVNAVKGVSFSVKKGECFGLLGVNGAGKSSTFKMLTAEESATRGDIFGNGYRLTRGNPQYLQTLGYCPQFFGLDMFQTGRDNLRLVLTLRGYDQKHVHQEVENWIHIVGLEKYGHRTVEQYSGGCVRRLGAAAALCGGAQLCLLDEPSAGVDVAARRRLWRALRRGLRHQRAVIITSHSMDEMEALCSRIAILSGGRVRALGTAAGLRAAHAHGHAVVFKVTNALSTDEVDGAKQQLDRLKGKLQETFNCSLKDEHKTMLHYHINDTMRYSELFAELESLRTEFPTLIEDYSVTETTLEEVFLSFAKEQQAINQTV</sequence>
<evidence type="ECO:0000256" key="2">
    <source>
        <dbReference type="ARBA" id="ARBA00022692"/>
    </source>
</evidence>
<feature type="transmembrane region" description="Helical" evidence="7">
    <location>
        <begin position="269"/>
        <end position="293"/>
    </location>
</feature>
<dbReference type="GO" id="GO:0016020">
    <property type="term" value="C:membrane"/>
    <property type="evidence" value="ECO:0007669"/>
    <property type="project" value="UniProtKB-SubCell"/>
</dbReference>
<feature type="transmembrane region" description="Helical" evidence="7">
    <location>
        <begin position="1251"/>
        <end position="1269"/>
    </location>
</feature>
<dbReference type="Gene3D" id="3.40.50.300">
    <property type="entry name" value="P-loop containing nucleotide triphosphate hydrolases"/>
    <property type="match status" value="2"/>
</dbReference>
<dbReference type="GO" id="GO:0005524">
    <property type="term" value="F:ATP binding"/>
    <property type="evidence" value="ECO:0007669"/>
    <property type="project" value="UniProtKB-KW"/>
</dbReference>
<keyword evidence="2 7" id="KW-0812">Transmembrane</keyword>
<dbReference type="InterPro" id="IPR013525">
    <property type="entry name" value="ABC2_TM"/>
</dbReference>
<evidence type="ECO:0000256" key="7">
    <source>
        <dbReference type="SAM" id="Phobius"/>
    </source>
</evidence>
<comment type="subcellular location">
    <subcellularLocation>
        <location evidence="1">Membrane</location>
        <topology evidence="1">Multi-pass membrane protein</topology>
    </subcellularLocation>
</comment>
<keyword evidence="6 7" id="KW-0472">Membrane</keyword>